<dbReference type="Gene3D" id="1.50.10.10">
    <property type="match status" value="1"/>
</dbReference>
<dbReference type="SUPFAM" id="SSF48208">
    <property type="entry name" value="Six-hairpin glycosidases"/>
    <property type="match status" value="1"/>
</dbReference>
<reference evidence="8" key="1">
    <citation type="journal article" date="2023" name="BMC Genomics">
        <title>Chromosome-level genome assemblies of Cutaneotrichosporon spp. (Trichosporonales, Basidiomycota) reveal imbalanced evolution between nucleotide sequences and chromosome synteny.</title>
        <authorList>
            <person name="Kobayashi Y."/>
            <person name="Kayamori A."/>
            <person name="Aoki K."/>
            <person name="Shiwa Y."/>
            <person name="Matsutani M."/>
            <person name="Fujita N."/>
            <person name="Sugita T."/>
            <person name="Iwasaki W."/>
            <person name="Tanaka N."/>
            <person name="Takashima M."/>
        </authorList>
    </citation>
    <scope>NUCLEOTIDE SEQUENCE</scope>
    <source>
        <strain evidence="8">HIS019</strain>
    </source>
</reference>
<dbReference type="RefSeq" id="XP_060459674.1">
    <property type="nucleotide sequence ID" value="XM_060603374.1"/>
</dbReference>
<evidence type="ECO:0000259" key="4">
    <source>
        <dbReference type="Pfam" id="PF05592"/>
    </source>
</evidence>
<feature type="domain" description="Alpha-L-rhamnosidase C-terminal" evidence="7">
    <location>
        <begin position="760"/>
        <end position="837"/>
    </location>
</feature>
<gene>
    <name evidence="8" type="ORF">CcaverHIS019_0608680</name>
</gene>
<dbReference type="Pfam" id="PF05592">
    <property type="entry name" value="Bac_rhamnosid"/>
    <property type="match status" value="1"/>
</dbReference>
<evidence type="ECO:0000313" key="8">
    <source>
        <dbReference type="EMBL" id="BEI94409.1"/>
    </source>
</evidence>
<evidence type="ECO:0000256" key="1">
    <source>
        <dbReference type="ARBA" id="ARBA00001445"/>
    </source>
</evidence>
<feature type="domain" description="Alpha-L-rhamnosidase six-hairpin glycosidase" evidence="6">
    <location>
        <begin position="405"/>
        <end position="758"/>
    </location>
</feature>
<dbReference type="GO" id="GO:0005975">
    <property type="term" value="P:carbohydrate metabolic process"/>
    <property type="evidence" value="ECO:0007669"/>
    <property type="project" value="InterPro"/>
</dbReference>
<evidence type="ECO:0000259" key="5">
    <source>
        <dbReference type="Pfam" id="PF08531"/>
    </source>
</evidence>
<keyword evidence="3" id="KW-0378">Hydrolase</keyword>
<dbReference type="EC" id="3.2.1.40" evidence="2"/>
<feature type="domain" description="Alpha-L-rhamnosidase concanavalin-like" evidence="4">
    <location>
        <begin position="302"/>
        <end position="400"/>
    </location>
</feature>
<dbReference type="AlphaFoldDB" id="A0AA48QY86"/>
<dbReference type="InterPro" id="IPR013737">
    <property type="entry name" value="Bac_rhamnosid_N"/>
</dbReference>
<evidence type="ECO:0000259" key="6">
    <source>
        <dbReference type="Pfam" id="PF17389"/>
    </source>
</evidence>
<proteinExistence type="predicted"/>
<dbReference type="KEGG" id="ccac:CcaHIS019_0608680"/>
<evidence type="ECO:0000256" key="2">
    <source>
        <dbReference type="ARBA" id="ARBA00012652"/>
    </source>
</evidence>
<dbReference type="InterPro" id="IPR008928">
    <property type="entry name" value="6-hairpin_glycosidase_sf"/>
</dbReference>
<dbReference type="InterPro" id="IPR035398">
    <property type="entry name" value="Bac_rhamnosid_C"/>
</dbReference>
<keyword evidence="9" id="KW-1185">Reference proteome</keyword>
<dbReference type="Pfam" id="PF08531">
    <property type="entry name" value="Bac_rhamnosid_N"/>
    <property type="match status" value="1"/>
</dbReference>
<name>A0AA48QY86_9TREE</name>
<dbReference type="Pfam" id="PF17389">
    <property type="entry name" value="Bac_rhamnosid6H"/>
    <property type="match status" value="1"/>
</dbReference>
<comment type="catalytic activity">
    <reaction evidence="1">
        <text>Hydrolysis of terminal non-reducing alpha-L-rhamnose residues in alpha-L-rhamnosides.</text>
        <dbReference type="EC" id="3.2.1.40"/>
    </reaction>
</comment>
<feature type="domain" description="Bacterial alpha-L-rhamnosidase N-terminal" evidence="5">
    <location>
        <begin position="139"/>
        <end position="291"/>
    </location>
</feature>
<evidence type="ECO:0000259" key="7">
    <source>
        <dbReference type="Pfam" id="PF17390"/>
    </source>
</evidence>
<dbReference type="GO" id="GO:0030596">
    <property type="term" value="F:alpha-L-rhamnosidase activity"/>
    <property type="evidence" value="ECO:0007669"/>
    <property type="project" value="UniProtKB-EC"/>
</dbReference>
<dbReference type="InterPro" id="IPR008902">
    <property type="entry name" value="Rhamnosid_concanavalin"/>
</dbReference>
<protein>
    <recommendedName>
        <fullName evidence="2">alpha-L-rhamnosidase</fullName>
        <ecNumber evidence="2">3.2.1.40</ecNumber>
    </recommendedName>
</protein>
<dbReference type="InterPro" id="IPR012341">
    <property type="entry name" value="6hp_glycosidase-like_sf"/>
</dbReference>
<evidence type="ECO:0000256" key="3">
    <source>
        <dbReference type="ARBA" id="ARBA00022801"/>
    </source>
</evidence>
<dbReference type="InterPro" id="IPR016007">
    <property type="entry name" value="Alpha_rhamnosid"/>
</dbReference>
<accession>A0AA48QY86</accession>
<dbReference type="Proteomes" id="UP001233271">
    <property type="component" value="Chromosome 6"/>
</dbReference>
<evidence type="ECO:0000313" key="9">
    <source>
        <dbReference type="Proteomes" id="UP001233271"/>
    </source>
</evidence>
<dbReference type="Gene3D" id="2.60.120.260">
    <property type="entry name" value="Galactose-binding domain-like"/>
    <property type="match status" value="2"/>
</dbReference>
<dbReference type="PIRSF" id="PIRSF010631">
    <property type="entry name" value="A-rhamnsds"/>
    <property type="match status" value="1"/>
</dbReference>
<dbReference type="Pfam" id="PF17390">
    <property type="entry name" value="Bac_rhamnosid_C"/>
    <property type="match status" value="1"/>
</dbReference>
<sequence>MSISISKVSFEHYEPGAALSTDAPRISWRFDGDAKDWVQSSYEVAVTRNGKTNTFKVESSDSVLVPWPDTRLASRERATVSVTAHGKDGSSATATAEAEAALLNQDDWSAQAVSRPAFPDGVAKRPFLLRRRFDLKAVPKTARLYITAMGVYEATLNGKRIGDHVLAPGWQAYKYRLAYQVFDVAPFLKEGENELSAWVGEGWWSGRLGFHGGTRDIWGSRPSLIAQLEGDGHVLAQTEEGWEWAEGHILGSELYDGEAIDTNVSVGEWKAAEVLARPQNLVAPQAPPVRRTGFVPAREIITTPSGKTVIDFGQNLVGWVRWNKQVDGTGTVTIRHAEVLEHGELGTRPLRVVKATDTVVLGGQTEGYEPTFTFHGFRYAEISGFPREVETSDFTAVVVHSDFERTAHFESSHKELNQLYSNVVWGLRGNFVSVPTDCPQRDERLGWTADLMAFAPTASMIYDVTGLVGEWLGDVASEQLDYGKGRPPFIVPNIPLPGQTQIQPPPPVAVWSDVATITPLDLYTTTGDVGLLREQWASMKAWLDEGIPRTESGLWKRVFQFGDWLDPRAPPDDAANGMTDPTLVADAYLIHSVRIAAKVAGILGHEEDKKRYQAQAEQLLDAFHAEYVSPNGRIASDSQCAYVIALQFQLAKSEEEAESWAATLERLVRQGIFKVGTGFASTPFVLLALAAHERLQVAYRMLQEGECPSWLYQVKMGATTMWERWDSMLPNGDINPGEMTSFNHYAFGSVGAFLHEVIGGIRALEPGWKRIAIQPRPGGTLTDAATSFTTPYGSVTCRWALNADRTIIKATVTVPPNTTAEVTIGDQVQELGSGTHVLEGAWKDEGEWPPAPITYFHFPGDEKKSTYVA</sequence>
<dbReference type="Pfam" id="PF25788">
    <property type="entry name" value="Ig_Rha78A_N"/>
    <property type="match status" value="1"/>
</dbReference>
<dbReference type="Gene3D" id="2.60.420.10">
    <property type="entry name" value="Maltose phosphorylase, domain 3"/>
    <property type="match status" value="1"/>
</dbReference>
<dbReference type="EMBL" id="AP028217">
    <property type="protein sequence ID" value="BEI94409.1"/>
    <property type="molecule type" value="Genomic_DNA"/>
</dbReference>
<dbReference type="PANTHER" id="PTHR33307:SF6">
    <property type="entry name" value="ALPHA-RHAMNOSIDASE (EUROFUNG)-RELATED"/>
    <property type="match status" value="1"/>
</dbReference>
<organism evidence="8 9">
    <name type="scientific">Cutaneotrichosporon cavernicola</name>
    <dbReference type="NCBI Taxonomy" id="279322"/>
    <lineage>
        <taxon>Eukaryota</taxon>
        <taxon>Fungi</taxon>
        <taxon>Dikarya</taxon>
        <taxon>Basidiomycota</taxon>
        <taxon>Agaricomycotina</taxon>
        <taxon>Tremellomycetes</taxon>
        <taxon>Trichosporonales</taxon>
        <taxon>Trichosporonaceae</taxon>
        <taxon>Cutaneotrichosporon</taxon>
    </lineage>
</organism>
<dbReference type="GeneID" id="85498279"/>
<dbReference type="InterPro" id="IPR035396">
    <property type="entry name" value="Bac_rhamnosid6H"/>
</dbReference>
<dbReference type="PANTHER" id="PTHR33307">
    <property type="entry name" value="ALPHA-RHAMNOSIDASE (EUROFUNG)"/>
    <property type="match status" value="1"/>
</dbReference>